<evidence type="ECO:0000259" key="6">
    <source>
        <dbReference type="Pfam" id="PF04932"/>
    </source>
</evidence>
<feature type="transmembrane region" description="Helical" evidence="5">
    <location>
        <begin position="335"/>
        <end position="356"/>
    </location>
</feature>
<feature type="transmembrane region" description="Helical" evidence="5">
    <location>
        <begin position="235"/>
        <end position="253"/>
    </location>
</feature>
<feature type="transmembrane region" description="Helical" evidence="5">
    <location>
        <begin position="368"/>
        <end position="383"/>
    </location>
</feature>
<evidence type="ECO:0000256" key="1">
    <source>
        <dbReference type="ARBA" id="ARBA00004141"/>
    </source>
</evidence>
<reference evidence="8" key="1">
    <citation type="journal article" date="2019" name="Int. J. Syst. Evol. Microbiol.">
        <title>The Global Catalogue of Microorganisms (GCM) 10K type strain sequencing project: providing services to taxonomists for standard genome sequencing and annotation.</title>
        <authorList>
            <consortium name="The Broad Institute Genomics Platform"/>
            <consortium name="The Broad Institute Genome Sequencing Center for Infectious Disease"/>
            <person name="Wu L."/>
            <person name="Ma J."/>
        </authorList>
    </citation>
    <scope>NUCLEOTIDE SEQUENCE [LARGE SCALE GENOMIC DNA]</scope>
    <source>
        <strain evidence="8">JCM 15443</strain>
    </source>
</reference>
<feature type="domain" description="O-antigen ligase-related" evidence="6">
    <location>
        <begin position="196"/>
        <end position="350"/>
    </location>
</feature>
<feature type="transmembrane region" description="Helical" evidence="5">
    <location>
        <begin position="115"/>
        <end position="144"/>
    </location>
</feature>
<feature type="transmembrane region" description="Helical" evidence="5">
    <location>
        <begin position="210"/>
        <end position="228"/>
    </location>
</feature>
<evidence type="ECO:0000256" key="4">
    <source>
        <dbReference type="ARBA" id="ARBA00023136"/>
    </source>
</evidence>
<dbReference type="PANTHER" id="PTHR37422">
    <property type="entry name" value="TEICHURONIC ACID BIOSYNTHESIS PROTEIN TUAE"/>
    <property type="match status" value="1"/>
</dbReference>
<protein>
    <recommendedName>
        <fullName evidence="6">O-antigen ligase-related domain-containing protein</fullName>
    </recommendedName>
</protein>
<organism evidence="7 8">
    <name type="scientific">Deinococcus aerophilus</name>
    <dbReference type="NCBI Taxonomy" id="522488"/>
    <lineage>
        <taxon>Bacteria</taxon>
        <taxon>Thermotogati</taxon>
        <taxon>Deinococcota</taxon>
        <taxon>Deinococci</taxon>
        <taxon>Deinococcales</taxon>
        <taxon>Deinococcaceae</taxon>
        <taxon>Deinococcus</taxon>
    </lineage>
</organism>
<dbReference type="InterPro" id="IPR007016">
    <property type="entry name" value="O-antigen_ligase-rel_domated"/>
</dbReference>
<feature type="transmembrane region" description="Helical" evidence="5">
    <location>
        <begin position="389"/>
        <end position="411"/>
    </location>
</feature>
<keyword evidence="4 5" id="KW-0472">Membrane</keyword>
<feature type="transmembrane region" description="Helical" evidence="5">
    <location>
        <begin position="87"/>
        <end position="108"/>
    </location>
</feature>
<dbReference type="PANTHER" id="PTHR37422:SF23">
    <property type="entry name" value="TEICHURONIC ACID BIOSYNTHESIS PROTEIN TUAE"/>
    <property type="match status" value="1"/>
</dbReference>
<evidence type="ECO:0000256" key="3">
    <source>
        <dbReference type="ARBA" id="ARBA00022989"/>
    </source>
</evidence>
<proteinExistence type="predicted"/>
<comment type="subcellular location">
    <subcellularLocation>
        <location evidence="1">Membrane</location>
        <topology evidence="1">Multi-pass membrane protein</topology>
    </subcellularLocation>
</comment>
<keyword evidence="2 5" id="KW-0812">Transmembrane</keyword>
<dbReference type="Proteomes" id="UP000661918">
    <property type="component" value="Unassembled WGS sequence"/>
</dbReference>
<feature type="transmembrane region" description="Helical" evidence="5">
    <location>
        <begin position="164"/>
        <end position="182"/>
    </location>
</feature>
<sequence length="429" mass="46228">MVLILEWLALVLACLTLMWGPLAQGSTFGWGLDGLILLGGLTCAVFLMAAAVRGRVHVSNPWWLAAALAFLGWIWASTGWAPYRWEALLWAGAWTAIIGTAICLHLLATTRGKQAVVLGVMALTGATALALAYLQTLGVVVPFFTYPPNIGPGMVTGPYFNPSHFSGFLIPIAALLVSLILFTRPHIHTLILAAFLVMLHVLNLKTDSSSIPGVLLATALPLLVWIWTKSKWVGTVLTVLACGSVLAGAFLFLQPEGQKQFSAYQKQIGLNNTWSRFLEGRQGTWRYGREMWQQAPLTGVGIGQLSSEAPRYRAREREAGTGIDRKAVNYAHSDALQLLAELGLPGLVLAFLTLGLPLMHRRSTPAQLVWWTALPVLLFVGLYDSHATAIPGTAMLIFALASLAAVCRPVLASKATDREAARTSTAQAA</sequence>
<evidence type="ECO:0000313" key="8">
    <source>
        <dbReference type="Proteomes" id="UP000661918"/>
    </source>
</evidence>
<evidence type="ECO:0000256" key="5">
    <source>
        <dbReference type="SAM" id="Phobius"/>
    </source>
</evidence>
<feature type="transmembrane region" description="Helical" evidence="5">
    <location>
        <begin position="187"/>
        <end position="204"/>
    </location>
</feature>
<accession>A0ABQ2GHA1</accession>
<keyword evidence="8" id="KW-1185">Reference proteome</keyword>
<dbReference type="EMBL" id="BMOM01000001">
    <property type="protein sequence ID" value="GGL96439.1"/>
    <property type="molecule type" value="Genomic_DNA"/>
</dbReference>
<gene>
    <name evidence="7" type="ORF">GCM10010841_01040</name>
</gene>
<name>A0ABQ2GHA1_9DEIO</name>
<evidence type="ECO:0000256" key="2">
    <source>
        <dbReference type="ARBA" id="ARBA00022692"/>
    </source>
</evidence>
<evidence type="ECO:0000313" key="7">
    <source>
        <dbReference type="EMBL" id="GGL96439.1"/>
    </source>
</evidence>
<dbReference type="Pfam" id="PF04932">
    <property type="entry name" value="Wzy_C"/>
    <property type="match status" value="1"/>
</dbReference>
<feature type="transmembrane region" description="Helical" evidence="5">
    <location>
        <begin position="35"/>
        <end position="54"/>
    </location>
</feature>
<comment type="caution">
    <text evidence="7">The sequence shown here is derived from an EMBL/GenBank/DDBJ whole genome shotgun (WGS) entry which is preliminary data.</text>
</comment>
<feature type="transmembrane region" description="Helical" evidence="5">
    <location>
        <begin position="61"/>
        <end position="81"/>
    </location>
</feature>
<dbReference type="InterPro" id="IPR051533">
    <property type="entry name" value="WaaL-like"/>
</dbReference>
<keyword evidence="3 5" id="KW-1133">Transmembrane helix</keyword>